<accession>A0A5B7IDM5</accession>
<sequence>MGGGEVANEVASRGGDGSAVCYGQAVTKSL</sequence>
<dbReference type="EMBL" id="VSRR010049839">
    <property type="protein sequence ID" value="MPC78968.1"/>
    <property type="molecule type" value="Genomic_DNA"/>
</dbReference>
<gene>
    <name evidence="1" type="ORF">E2C01_073478</name>
</gene>
<reference evidence="1 2" key="1">
    <citation type="submission" date="2019-05" db="EMBL/GenBank/DDBJ databases">
        <title>Another draft genome of Portunus trituberculatus and its Hox gene families provides insights of decapod evolution.</title>
        <authorList>
            <person name="Jeong J.-H."/>
            <person name="Song I."/>
            <person name="Kim S."/>
            <person name="Choi T."/>
            <person name="Kim D."/>
            <person name="Ryu S."/>
            <person name="Kim W."/>
        </authorList>
    </citation>
    <scope>NUCLEOTIDE SEQUENCE [LARGE SCALE GENOMIC DNA]</scope>
    <source>
        <tissue evidence="1">Muscle</tissue>
    </source>
</reference>
<protein>
    <submittedName>
        <fullName evidence="1">Uncharacterized protein</fullName>
    </submittedName>
</protein>
<comment type="caution">
    <text evidence="1">The sequence shown here is derived from an EMBL/GenBank/DDBJ whole genome shotgun (WGS) entry which is preliminary data.</text>
</comment>
<organism evidence="1 2">
    <name type="scientific">Portunus trituberculatus</name>
    <name type="common">Swimming crab</name>
    <name type="synonym">Neptunus trituberculatus</name>
    <dbReference type="NCBI Taxonomy" id="210409"/>
    <lineage>
        <taxon>Eukaryota</taxon>
        <taxon>Metazoa</taxon>
        <taxon>Ecdysozoa</taxon>
        <taxon>Arthropoda</taxon>
        <taxon>Crustacea</taxon>
        <taxon>Multicrustacea</taxon>
        <taxon>Malacostraca</taxon>
        <taxon>Eumalacostraca</taxon>
        <taxon>Eucarida</taxon>
        <taxon>Decapoda</taxon>
        <taxon>Pleocyemata</taxon>
        <taxon>Brachyura</taxon>
        <taxon>Eubrachyura</taxon>
        <taxon>Portunoidea</taxon>
        <taxon>Portunidae</taxon>
        <taxon>Portuninae</taxon>
        <taxon>Portunus</taxon>
    </lineage>
</organism>
<dbReference type="AlphaFoldDB" id="A0A5B7IDM5"/>
<dbReference type="Proteomes" id="UP000324222">
    <property type="component" value="Unassembled WGS sequence"/>
</dbReference>
<proteinExistence type="predicted"/>
<evidence type="ECO:0000313" key="2">
    <source>
        <dbReference type="Proteomes" id="UP000324222"/>
    </source>
</evidence>
<keyword evidence="2" id="KW-1185">Reference proteome</keyword>
<name>A0A5B7IDM5_PORTR</name>
<evidence type="ECO:0000313" key="1">
    <source>
        <dbReference type="EMBL" id="MPC78968.1"/>
    </source>
</evidence>